<dbReference type="AlphaFoldDB" id="A0AAV7IJ48"/>
<organism evidence="2 3">
    <name type="scientific">Cotesia glomerata</name>
    <name type="common">Lepidopteran parasitic wasp</name>
    <name type="synonym">Apanteles glomeratus</name>
    <dbReference type="NCBI Taxonomy" id="32391"/>
    <lineage>
        <taxon>Eukaryota</taxon>
        <taxon>Metazoa</taxon>
        <taxon>Ecdysozoa</taxon>
        <taxon>Arthropoda</taxon>
        <taxon>Hexapoda</taxon>
        <taxon>Insecta</taxon>
        <taxon>Pterygota</taxon>
        <taxon>Neoptera</taxon>
        <taxon>Endopterygota</taxon>
        <taxon>Hymenoptera</taxon>
        <taxon>Apocrita</taxon>
        <taxon>Ichneumonoidea</taxon>
        <taxon>Braconidae</taxon>
        <taxon>Microgastrinae</taxon>
        <taxon>Cotesia</taxon>
    </lineage>
</organism>
<feature type="compositionally biased region" description="Basic and acidic residues" evidence="1">
    <location>
        <begin position="41"/>
        <end position="51"/>
    </location>
</feature>
<evidence type="ECO:0000313" key="3">
    <source>
        <dbReference type="Proteomes" id="UP000826195"/>
    </source>
</evidence>
<keyword evidence="3" id="KW-1185">Reference proteome</keyword>
<feature type="region of interest" description="Disordered" evidence="1">
    <location>
        <begin position="1"/>
        <end position="51"/>
    </location>
</feature>
<evidence type="ECO:0000313" key="2">
    <source>
        <dbReference type="EMBL" id="KAH0561591.1"/>
    </source>
</evidence>
<evidence type="ECO:0000256" key="1">
    <source>
        <dbReference type="SAM" id="MobiDB-lite"/>
    </source>
</evidence>
<accession>A0AAV7IJ48</accession>
<gene>
    <name evidence="2" type="ORF">KQX54_017916</name>
</gene>
<reference evidence="2 3" key="1">
    <citation type="journal article" date="2021" name="J. Hered.">
        <title>A chromosome-level genome assembly of the parasitoid wasp, Cotesia glomerata (Hymenoptera: Braconidae).</title>
        <authorList>
            <person name="Pinto B.J."/>
            <person name="Weis J.J."/>
            <person name="Gamble T."/>
            <person name="Ode P.J."/>
            <person name="Paul R."/>
            <person name="Zaspel J.M."/>
        </authorList>
    </citation>
    <scope>NUCLEOTIDE SEQUENCE [LARGE SCALE GENOMIC DNA]</scope>
    <source>
        <strain evidence="2">CgM1</strain>
    </source>
</reference>
<dbReference type="EMBL" id="JAHXZJ010000374">
    <property type="protein sequence ID" value="KAH0561591.1"/>
    <property type="molecule type" value="Genomic_DNA"/>
</dbReference>
<comment type="caution">
    <text evidence="2">The sequence shown here is derived from an EMBL/GenBank/DDBJ whole genome shotgun (WGS) entry which is preliminary data.</text>
</comment>
<protein>
    <submittedName>
        <fullName evidence="2">Uncharacterized protein</fullName>
    </submittedName>
</protein>
<feature type="compositionally biased region" description="Basic residues" evidence="1">
    <location>
        <begin position="1"/>
        <end position="14"/>
    </location>
</feature>
<proteinExistence type="predicted"/>
<name>A0AAV7IJ48_COTGL</name>
<sequence>MGMGRGVKRRRRRGKDGEQRGSVESSRLNGEGDVVRKRKNQEKGGRVSRKKENELRLELYLAVDGTRATSVSLAPLLPNVREGSRMSGGMSGAFISPEGDALALPPPPALTAFFDSPFPAGFNYPNPVTD</sequence>
<dbReference type="Proteomes" id="UP000826195">
    <property type="component" value="Unassembled WGS sequence"/>
</dbReference>